<dbReference type="Proteomes" id="UP000051913">
    <property type="component" value="Unassembled WGS sequence"/>
</dbReference>
<dbReference type="SUPFAM" id="SSF55874">
    <property type="entry name" value="ATPase domain of HSP90 chaperone/DNA topoisomerase II/histidine kinase"/>
    <property type="match status" value="1"/>
</dbReference>
<dbReference type="SMART" id="SM00304">
    <property type="entry name" value="HAMP"/>
    <property type="match status" value="1"/>
</dbReference>
<evidence type="ECO:0000256" key="1">
    <source>
        <dbReference type="ARBA" id="ARBA00000085"/>
    </source>
</evidence>
<evidence type="ECO:0000259" key="16">
    <source>
        <dbReference type="PROSITE" id="PS50110"/>
    </source>
</evidence>
<dbReference type="SUPFAM" id="SSF52172">
    <property type="entry name" value="CheY-like"/>
    <property type="match status" value="1"/>
</dbReference>
<dbReference type="InterPro" id="IPR003660">
    <property type="entry name" value="HAMP_dom"/>
</dbReference>
<evidence type="ECO:0000256" key="7">
    <source>
        <dbReference type="ARBA" id="ARBA00022692"/>
    </source>
</evidence>
<dbReference type="InterPro" id="IPR035965">
    <property type="entry name" value="PAS-like_dom_sf"/>
</dbReference>
<feature type="domain" description="HAMP" evidence="19">
    <location>
        <begin position="346"/>
        <end position="397"/>
    </location>
</feature>
<gene>
    <name evidence="20" type="ORF">CP49_36620</name>
</gene>
<dbReference type="PRINTS" id="PR00344">
    <property type="entry name" value="BCTRLSENSOR"/>
</dbReference>
<feature type="domain" description="Histidine kinase" evidence="15">
    <location>
        <begin position="808"/>
        <end position="1031"/>
    </location>
</feature>
<evidence type="ECO:0000256" key="14">
    <source>
        <dbReference type="SAM" id="Phobius"/>
    </source>
</evidence>
<dbReference type="SMART" id="SM00387">
    <property type="entry name" value="HATPase_c"/>
    <property type="match status" value="1"/>
</dbReference>
<dbReference type="Pfam" id="PF02518">
    <property type="entry name" value="HATPase_c"/>
    <property type="match status" value="1"/>
</dbReference>
<dbReference type="CDD" id="cd00130">
    <property type="entry name" value="PAS"/>
    <property type="match status" value="3"/>
</dbReference>
<dbReference type="InterPro" id="IPR048760">
    <property type="entry name" value="VP0354-like_sensor_dom"/>
</dbReference>
<dbReference type="SMART" id="SM00388">
    <property type="entry name" value="HisKA"/>
    <property type="match status" value="1"/>
</dbReference>
<keyword evidence="4" id="KW-1003">Cell membrane</keyword>
<evidence type="ECO:0000256" key="5">
    <source>
        <dbReference type="ARBA" id="ARBA00022553"/>
    </source>
</evidence>
<dbReference type="PROSITE" id="PS50885">
    <property type="entry name" value="HAMP"/>
    <property type="match status" value="1"/>
</dbReference>
<dbReference type="Pfam" id="PF08447">
    <property type="entry name" value="PAS_3"/>
    <property type="match status" value="1"/>
</dbReference>
<keyword evidence="8" id="KW-0547">Nucleotide-binding</keyword>
<keyword evidence="7 14" id="KW-0812">Transmembrane</keyword>
<sequence>MSLTTRLAIAMIALVAIAVSAVGWLNYRNLEQALLLRARDRIETHSRQLAIDLEYYAASATGDVASFRSAAALYGLIRARGSGGIDPVDGVSEKTWRNRLASRFAAELEAKPAYAMLRIIGLDDDGRELVRVDRAGPNDAVRIVPEEGLLKRNNRSYFPETIRLGPGQIYVSPLDLGRRNGLIEEVHRPTLRIATPIFADDGKLFGIFMINVDMRRAFDRVRSSVLPGETIYVVNKHGDYLIHPDRSREFGWLLGKPNNWKADFPHLASQAGATQNSADIVPDQAAQPGGIALAPAVLAGVEWVGVIETAPNAVIMAPAASIRNTSLLVGGIAVLCAAVLALLIARSLTRPIVQLTEAVQGVASNKKIAIPVDARGETGVLARAFAQAIGEVNAKTAALEREVQEHRRTEAARDHHAERERLFSAAVESSNDAIITMSLDGTITGWNSAAERLFGHSAAEATGKNITLLVPEDRTPELQEALRRIGWGESIEHSETVRLRKSGQRIEVSLSISPIKAPSGATIGISKVARDITEANKTRQVLRRQTEELRRIFETSQDLIMVMDSRGFLVQISPSCEAILGYRPEEMIGRSGEDFIHPDHLENSRREMRAARRGARPKISDTRCMHKDGRAVWLSWLGTWSEPAKRFFFVGRDMTESRLAQETLRESEQLARGIIDTALDAFVQVDEQGFIRDWNAQAENIFGWPRDEVLGKNVFELMGKPDGQGPLKKALQSFLLSGNEAVGQPRRELQVRRRDGKEITVELSIAALRTRGGFLFNGFVRDLTDRIAAEDRIRQAEKMEAMGQLTGGIAHDFNNILTVITGTIEILADAVKGEPQLAAITRMIDEAASRGADLTQQLLAFARKQPLEPKVTDVNTLIIDTAKLLQRTLGEHVEIESVFEDETCPAIVDPNQLATAILNLALNARDAMPDGGKLVIETGFVVLDDNYARLHSDVRPGRYAMIAVSDTGTGIPAAVLDKVFNPFFTSKGPGKGTGLGLSMVYGFIKQSAGHIMIYSEEGHGTTIKMYLPPATSALPAADPALPATVQGGHETILVVEDDKLVRDYVLAQLHSLGYVTLDAANATEALALVHTSHPFDLLFTDVIMPGMNGRQLADEMLKVRPGLRVLFTSGYTENAIIHHGRLDEGVLLLAKPYRKSDMAIMIRKALAD</sequence>
<evidence type="ECO:0000256" key="13">
    <source>
        <dbReference type="PROSITE-ProRule" id="PRU00169"/>
    </source>
</evidence>
<dbReference type="InterPro" id="IPR011006">
    <property type="entry name" value="CheY-like_superfamily"/>
</dbReference>
<name>A0A0R3M6E8_9BRAD</name>
<dbReference type="InterPro" id="IPR000700">
    <property type="entry name" value="PAS-assoc_C"/>
</dbReference>
<evidence type="ECO:0000259" key="18">
    <source>
        <dbReference type="PROSITE" id="PS50113"/>
    </source>
</evidence>
<feature type="domain" description="PAC" evidence="18">
    <location>
        <begin position="745"/>
        <end position="795"/>
    </location>
</feature>
<evidence type="ECO:0000256" key="6">
    <source>
        <dbReference type="ARBA" id="ARBA00022679"/>
    </source>
</evidence>
<feature type="domain" description="PAS" evidence="17">
    <location>
        <begin position="545"/>
        <end position="615"/>
    </location>
</feature>
<evidence type="ECO:0000256" key="8">
    <source>
        <dbReference type="ARBA" id="ARBA00022741"/>
    </source>
</evidence>
<dbReference type="Pfam" id="PF00072">
    <property type="entry name" value="Response_reg"/>
    <property type="match status" value="1"/>
</dbReference>
<evidence type="ECO:0000313" key="20">
    <source>
        <dbReference type="EMBL" id="KRR13525.1"/>
    </source>
</evidence>
<dbReference type="Gene3D" id="3.40.50.2300">
    <property type="match status" value="1"/>
</dbReference>
<dbReference type="EMBL" id="LLXX01000018">
    <property type="protein sequence ID" value="KRR13525.1"/>
    <property type="molecule type" value="Genomic_DNA"/>
</dbReference>
<dbReference type="InterPro" id="IPR036890">
    <property type="entry name" value="HATPase_C_sf"/>
</dbReference>
<dbReference type="InterPro" id="IPR003661">
    <property type="entry name" value="HisK_dim/P_dom"/>
</dbReference>
<keyword evidence="10" id="KW-0067">ATP-binding</keyword>
<feature type="modified residue" description="4-aspartylphosphate" evidence="13">
    <location>
        <position position="1101"/>
    </location>
</feature>
<dbReference type="InterPro" id="IPR001610">
    <property type="entry name" value="PAC"/>
</dbReference>
<dbReference type="InterPro" id="IPR001789">
    <property type="entry name" value="Sig_transdc_resp-reg_receiver"/>
</dbReference>
<dbReference type="GO" id="GO:0005524">
    <property type="term" value="F:ATP binding"/>
    <property type="evidence" value="ECO:0007669"/>
    <property type="project" value="UniProtKB-KW"/>
</dbReference>
<dbReference type="Gene3D" id="6.10.340.10">
    <property type="match status" value="1"/>
</dbReference>
<dbReference type="SMART" id="SM00086">
    <property type="entry name" value="PAC"/>
    <property type="match status" value="2"/>
</dbReference>
<evidence type="ECO:0000313" key="21">
    <source>
        <dbReference type="Proteomes" id="UP000051913"/>
    </source>
</evidence>
<dbReference type="Gene3D" id="3.30.565.10">
    <property type="entry name" value="Histidine kinase-like ATPase, C-terminal domain"/>
    <property type="match status" value="1"/>
</dbReference>
<dbReference type="Gene3D" id="3.30.450.20">
    <property type="entry name" value="PAS domain"/>
    <property type="match status" value="4"/>
</dbReference>
<feature type="domain" description="PAC" evidence="18">
    <location>
        <begin position="492"/>
        <end position="544"/>
    </location>
</feature>
<dbReference type="RefSeq" id="WP_057848613.1">
    <property type="nucleotide sequence ID" value="NZ_LLXX01000018.1"/>
</dbReference>
<evidence type="ECO:0000256" key="12">
    <source>
        <dbReference type="ARBA" id="ARBA00023012"/>
    </source>
</evidence>
<dbReference type="InterPro" id="IPR036097">
    <property type="entry name" value="HisK_dim/P_sf"/>
</dbReference>
<keyword evidence="12" id="KW-0902">Two-component regulatory system</keyword>
<dbReference type="AlphaFoldDB" id="A0A0R3M6E8"/>
<dbReference type="CDD" id="cd06225">
    <property type="entry name" value="HAMP"/>
    <property type="match status" value="1"/>
</dbReference>
<dbReference type="NCBIfam" id="TIGR00229">
    <property type="entry name" value="sensory_box"/>
    <property type="match status" value="3"/>
</dbReference>
<dbReference type="InterPro" id="IPR013655">
    <property type="entry name" value="PAS_fold_3"/>
</dbReference>
<dbReference type="InterPro" id="IPR000014">
    <property type="entry name" value="PAS"/>
</dbReference>
<dbReference type="EC" id="2.7.13.3" evidence="3"/>
<evidence type="ECO:0000256" key="10">
    <source>
        <dbReference type="ARBA" id="ARBA00022840"/>
    </source>
</evidence>
<dbReference type="SMART" id="SM00448">
    <property type="entry name" value="REC"/>
    <property type="match status" value="1"/>
</dbReference>
<accession>A0A0R3M6E8</accession>
<dbReference type="PROSITE" id="PS50113">
    <property type="entry name" value="PAC"/>
    <property type="match status" value="2"/>
</dbReference>
<dbReference type="PANTHER" id="PTHR43065:SF49">
    <property type="entry name" value="HISTIDINE KINASE"/>
    <property type="match status" value="1"/>
</dbReference>
<evidence type="ECO:0000259" key="19">
    <source>
        <dbReference type="PROSITE" id="PS50885"/>
    </source>
</evidence>
<evidence type="ECO:0000256" key="9">
    <source>
        <dbReference type="ARBA" id="ARBA00022777"/>
    </source>
</evidence>
<dbReference type="OrthoDB" id="9796100at2"/>
<protein>
    <recommendedName>
        <fullName evidence="3">histidine kinase</fullName>
        <ecNumber evidence="3">2.7.13.3</ecNumber>
    </recommendedName>
</protein>
<dbReference type="Pfam" id="PF21623">
    <property type="entry name" value="HK_sensor_dom_bact"/>
    <property type="match status" value="1"/>
</dbReference>
<dbReference type="InterPro" id="IPR003594">
    <property type="entry name" value="HATPase_dom"/>
</dbReference>
<dbReference type="CDD" id="cd00082">
    <property type="entry name" value="HisKA"/>
    <property type="match status" value="1"/>
</dbReference>
<evidence type="ECO:0000256" key="2">
    <source>
        <dbReference type="ARBA" id="ARBA00004651"/>
    </source>
</evidence>
<evidence type="ECO:0000256" key="3">
    <source>
        <dbReference type="ARBA" id="ARBA00012438"/>
    </source>
</evidence>
<evidence type="ECO:0000259" key="15">
    <source>
        <dbReference type="PROSITE" id="PS50109"/>
    </source>
</evidence>
<evidence type="ECO:0000256" key="11">
    <source>
        <dbReference type="ARBA" id="ARBA00022989"/>
    </source>
</evidence>
<dbReference type="PROSITE" id="PS50110">
    <property type="entry name" value="RESPONSE_REGULATORY"/>
    <property type="match status" value="1"/>
</dbReference>
<comment type="subcellular location">
    <subcellularLocation>
        <location evidence="2">Cell membrane</location>
        <topology evidence="2">Multi-pass membrane protein</topology>
    </subcellularLocation>
</comment>
<evidence type="ECO:0000259" key="17">
    <source>
        <dbReference type="PROSITE" id="PS50112"/>
    </source>
</evidence>
<feature type="transmembrane region" description="Helical" evidence="14">
    <location>
        <begin position="6"/>
        <end position="27"/>
    </location>
</feature>
<dbReference type="SUPFAM" id="SSF47384">
    <property type="entry name" value="Homodimeric domain of signal transducing histidine kinase"/>
    <property type="match status" value="1"/>
</dbReference>
<dbReference type="CDD" id="cd18161">
    <property type="entry name" value="REC_hyHK_blue-like"/>
    <property type="match status" value="1"/>
</dbReference>
<keyword evidence="5 13" id="KW-0597">Phosphoprotein</keyword>
<reference evidence="20 21" key="1">
    <citation type="submission" date="2014-03" db="EMBL/GenBank/DDBJ databases">
        <title>Bradyrhizobium valentinum sp. nov., isolated from effective nodules of Lupinus mariae-josephae, a lupine endemic of basic-lime soils in Eastern Spain.</title>
        <authorList>
            <person name="Duran D."/>
            <person name="Rey L."/>
            <person name="Navarro A."/>
            <person name="Busquets A."/>
            <person name="Imperial J."/>
            <person name="Ruiz-Argueso T."/>
        </authorList>
    </citation>
    <scope>NUCLEOTIDE SEQUENCE [LARGE SCALE GENOMIC DNA]</scope>
    <source>
        <strain evidence="20 21">LmjM3</strain>
    </source>
</reference>
<dbReference type="SUPFAM" id="SSF103190">
    <property type="entry name" value="Sensory domain-like"/>
    <property type="match status" value="1"/>
</dbReference>
<dbReference type="SUPFAM" id="SSF55785">
    <property type="entry name" value="PYP-like sensor domain (PAS domain)"/>
    <property type="match status" value="3"/>
</dbReference>
<dbReference type="GO" id="GO:0005886">
    <property type="term" value="C:plasma membrane"/>
    <property type="evidence" value="ECO:0007669"/>
    <property type="project" value="UniProtKB-SubCell"/>
</dbReference>
<dbReference type="STRING" id="1518501.CQ10_31910"/>
<dbReference type="Pfam" id="PF00512">
    <property type="entry name" value="HisKA"/>
    <property type="match status" value="1"/>
</dbReference>
<dbReference type="GO" id="GO:0006355">
    <property type="term" value="P:regulation of DNA-templated transcription"/>
    <property type="evidence" value="ECO:0007669"/>
    <property type="project" value="InterPro"/>
</dbReference>
<keyword evidence="11 14" id="KW-1133">Transmembrane helix</keyword>
<comment type="catalytic activity">
    <reaction evidence="1">
        <text>ATP + protein L-histidine = ADP + protein N-phospho-L-histidine.</text>
        <dbReference type="EC" id="2.7.13.3"/>
    </reaction>
</comment>
<dbReference type="SMART" id="SM00091">
    <property type="entry name" value="PAS"/>
    <property type="match status" value="3"/>
</dbReference>
<feature type="transmembrane region" description="Helical" evidence="14">
    <location>
        <begin position="326"/>
        <end position="345"/>
    </location>
</feature>
<feature type="domain" description="PAS" evidence="17">
    <location>
        <begin position="419"/>
        <end position="474"/>
    </location>
</feature>
<dbReference type="PANTHER" id="PTHR43065">
    <property type="entry name" value="SENSOR HISTIDINE KINASE"/>
    <property type="match status" value="1"/>
</dbReference>
<keyword evidence="6" id="KW-0808">Transferase</keyword>
<comment type="caution">
    <text evidence="20">The sequence shown here is derived from an EMBL/GenBank/DDBJ whole genome shotgun (WGS) entry which is preliminary data.</text>
</comment>
<dbReference type="PROSITE" id="PS50109">
    <property type="entry name" value="HIS_KIN"/>
    <property type="match status" value="1"/>
</dbReference>
<dbReference type="InterPro" id="IPR013767">
    <property type="entry name" value="PAS_fold"/>
</dbReference>
<keyword evidence="9 20" id="KW-0418">Kinase</keyword>
<dbReference type="Gene3D" id="1.10.287.130">
    <property type="match status" value="1"/>
</dbReference>
<evidence type="ECO:0000256" key="4">
    <source>
        <dbReference type="ARBA" id="ARBA00022475"/>
    </source>
</evidence>
<organism evidence="20 21">
    <name type="scientific">Bradyrhizobium valentinum</name>
    <dbReference type="NCBI Taxonomy" id="1518501"/>
    <lineage>
        <taxon>Bacteria</taxon>
        <taxon>Pseudomonadati</taxon>
        <taxon>Pseudomonadota</taxon>
        <taxon>Alphaproteobacteria</taxon>
        <taxon>Hyphomicrobiales</taxon>
        <taxon>Nitrobacteraceae</taxon>
        <taxon>Bradyrhizobium</taxon>
    </lineage>
</organism>
<feature type="domain" description="Response regulatory" evidence="16">
    <location>
        <begin position="1051"/>
        <end position="1166"/>
    </location>
</feature>
<dbReference type="Pfam" id="PF00989">
    <property type="entry name" value="PAS"/>
    <property type="match status" value="2"/>
</dbReference>
<dbReference type="PROSITE" id="PS50112">
    <property type="entry name" value="PAS"/>
    <property type="match status" value="3"/>
</dbReference>
<keyword evidence="14" id="KW-0472">Membrane</keyword>
<keyword evidence="21" id="KW-1185">Reference proteome</keyword>
<feature type="domain" description="PAS" evidence="17">
    <location>
        <begin position="667"/>
        <end position="738"/>
    </location>
</feature>
<proteinExistence type="predicted"/>
<dbReference type="InterPro" id="IPR004358">
    <property type="entry name" value="Sig_transdc_His_kin-like_C"/>
</dbReference>
<dbReference type="InterPro" id="IPR005467">
    <property type="entry name" value="His_kinase_dom"/>
</dbReference>
<dbReference type="GO" id="GO:0000155">
    <property type="term" value="F:phosphorelay sensor kinase activity"/>
    <property type="evidence" value="ECO:0007669"/>
    <property type="project" value="InterPro"/>
</dbReference>
<dbReference type="InterPro" id="IPR029151">
    <property type="entry name" value="Sensor-like_sf"/>
</dbReference>